<dbReference type="InParanoid" id="F1A0U0"/>
<dbReference type="STRING" id="5786.F1A0U0"/>
<organism evidence="5 6">
    <name type="scientific">Dictyostelium purpureum</name>
    <name type="common">Slime mold</name>
    <dbReference type="NCBI Taxonomy" id="5786"/>
    <lineage>
        <taxon>Eukaryota</taxon>
        <taxon>Amoebozoa</taxon>
        <taxon>Evosea</taxon>
        <taxon>Eumycetozoa</taxon>
        <taxon>Dictyostelia</taxon>
        <taxon>Dictyosteliales</taxon>
        <taxon>Dictyosteliaceae</taxon>
        <taxon>Dictyostelium</taxon>
    </lineage>
</organism>
<dbReference type="GO" id="GO:0004053">
    <property type="term" value="F:arginase activity"/>
    <property type="evidence" value="ECO:0000318"/>
    <property type="project" value="GO_Central"/>
</dbReference>
<evidence type="ECO:0000256" key="4">
    <source>
        <dbReference type="PROSITE-ProRule" id="PRU00742"/>
    </source>
</evidence>
<dbReference type="eggNOG" id="ENOG502RZFP">
    <property type="taxonomic scope" value="Eukaryota"/>
</dbReference>
<dbReference type="RefSeq" id="XP_003293280.1">
    <property type="nucleotide sequence ID" value="XM_003293232.1"/>
</dbReference>
<dbReference type="VEuPathDB" id="AmoebaDB:DICPUDRAFT_83851"/>
<evidence type="ECO:0000256" key="2">
    <source>
        <dbReference type="ARBA" id="ARBA00022801"/>
    </source>
</evidence>
<proteinExistence type="inferred from homology"/>
<dbReference type="FunFam" id="3.40.800.10:FF:000023">
    <property type="entry name" value="Arginase family protein"/>
    <property type="match status" value="1"/>
</dbReference>
<dbReference type="GO" id="GO:0005829">
    <property type="term" value="C:cytosol"/>
    <property type="evidence" value="ECO:0000318"/>
    <property type="project" value="GO_Central"/>
</dbReference>
<dbReference type="Gene3D" id="3.40.800.10">
    <property type="entry name" value="Ureohydrolase domain"/>
    <property type="match status" value="1"/>
</dbReference>
<dbReference type="InterPro" id="IPR006035">
    <property type="entry name" value="Ureohydrolase"/>
</dbReference>
<evidence type="ECO:0000256" key="3">
    <source>
        <dbReference type="ARBA" id="ARBA00023211"/>
    </source>
</evidence>
<dbReference type="GeneID" id="10510982"/>
<keyword evidence="2" id="KW-0378">Hydrolase</keyword>
<accession>F1A0U0</accession>
<dbReference type="EMBL" id="GL871349">
    <property type="protein sequence ID" value="EGC30191.1"/>
    <property type="molecule type" value="Genomic_DNA"/>
</dbReference>
<reference evidence="6" key="1">
    <citation type="journal article" date="2011" name="Genome Biol.">
        <title>Comparative genomics of the social amoebae Dictyostelium discoideum and Dictyostelium purpureum.</title>
        <authorList>
            <consortium name="US DOE Joint Genome Institute (JGI-PGF)"/>
            <person name="Sucgang R."/>
            <person name="Kuo A."/>
            <person name="Tian X."/>
            <person name="Salerno W."/>
            <person name="Parikh A."/>
            <person name="Feasley C.L."/>
            <person name="Dalin E."/>
            <person name="Tu H."/>
            <person name="Huang E."/>
            <person name="Barry K."/>
            <person name="Lindquist E."/>
            <person name="Shapiro H."/>
            <person name="Bruce D."/>
            <person name="Schmutz J."/>
            <person name="Salamov A."/>
            <person name="Fey P."/>
            <person name="Gaudet P."/>
            <person name="Anjard C."/>
            <person name="Babu M.M."/>
            <person name="Basu S."/>
            <person name="Bushmanova Y."/>
            <person name="van der Wel H."/>
            <person name="Katoh-Kurasawa M."/>
            <person name="Dinh C."/>
            <person name="Coutinho P.M."/>
            <person name="Saito T."/>
            <person name="Elias M."/>
            <person name="Schaap P."/>
            <person name="Kay R.R."/>
            <person name="Henrissat B."/>
            <person name="Eichinger L."/>
            <person name="Rivero F."/>
            <person name="Putnam N.H."/>
            <person name="West C.M."/>
            <person name="Loomis W.F."/>
            <person name="Chisholm R.L."/>
            <person name="Shaulsky G."/>
            <person name="Strassmann J.E."/>
            <person name="Queller D.C."/>
            <person name="Kuspa A."/>
            <person name="Grigoriev I.V."/>
        </authorList>
    </citation>
    <scope>NUCLEOTIDE SEQUENCE [LARGE SCALE GENOMIC DNA]</scope>
    <source>
        <strain evidence="6">QSDP1</strain>
    </source>
</reference>
<dbReference type="OrthoDB" id="9992747at2759"/>
<dbReference type="OMA" id="WQGGNNP"/>
<name>F1A0U0_DICPU</name>
<dbReference type="Proteomes" id="UP000001064">
    <property type="component" value="Unassembled WGS sequence"/>
</dbReference>
<evidence type="ECO:0000313" key="6">
    <source>
        <dbReference type="Proteomes" id="UP000001064"/>
    </source>
</evidence>
<keyword evidence="6" id="KW-1185">Reference proteome</keyword>
<gene>
    <name evidence="5" type="ORF">DICPUDRAFT_83851</name>
</gene>
<evidence type="ECO:0000256" key="1">
    <source>
        <dbReference type="ARBA" id="ARBA00022723"/>
    </source>
</evidence>
<comment type="similarity">
    <text evidence="4">Belongs to the arginase family.</text>
</comment>
<dbReference type="InterPro" id="IPR023696">
    <property type="entry name" value="Ureohydrolase_dom_sf"/>
</dbReference>
<dbReference type="SUPFAM" id="SSF52768">
    <property type="entry name" value="Arginase/deacetylase"/>
    <property type="match status" value="1"/>
</dbReference>
<evidence type="ECO:0000313" key="5">
    <source>
        <dbReference type="EMBL" id="EGC30191.1"/>
    </source>
</evidence>
<dbReference type="GO" id="GO:0030145">
    <property type="term" value="F:manganese ion binding"/>
    <property type="evidence" value="ECO:0000318"/>
    <property type="project" value="GO_Central"/>
</dbReference>
<dbReference type="Pfam" id="PF00491">
    <property type="entry name" value="Arginase"/>
    <property type="match status" value="1"/>
</dbReference>
<dbReference type="GO" id="GO:0005737">
    <property type="term" value="C:cytoplasm"/>
    <property type="evidence" value="ECO:0000318"/>
    <property type="project" value="GO_Central"/>
</dbReference>
<keyword evidence="3" id="KW-0464">Manganese</keyword>
<dbReference type="PROSITE" id="PS51409">
    <property type="entry name" value="ARGINASE_2"/>
    <property type="match status" value="1"/>
</dbReference>
<dbReference type="PANTHER" id="PTHR43782:SF3">
    <property type="entry name" value="ARGINASE"/>
    <property type="match status" value="1"/>
</dbReference>
<protein>
    <recommendedName>
        <fullName evidence="7">Arginase</fullName>
    </recommendedName>
</protein>
<evidence type="ECO:0008006" key="7">
    <source>
        <dbReference type="Google" id="ProtNLM"/>
    </source>
</evidence>
<dbReference type="CDD" id="cd09999">
    <property type="entry name" value="Arginase-like_1"/>
    <property type="match status" value="1"/>
</dbReference>
<keyword evidence="1" id="KW-0479">Metal-binding</keyword>
<dbReference type="KEGG" id="dpp:DICPUDRAFT_83851"/>
<sequence length="299" mass="34031">MSNNSNNIKTIRLLFQEWQGGNNKLYYFGSKLLEWLSPESDSQLFQVPVKDPSAYNDKEPSLENGIVYRSEIIKHIQEVLKILERENPDKVVTFGGDCSVSQVPFDWLNGKYENKVGILWIDAHPDIKTTNDYYHSHAMVLGNLLGEGDKELSSLVKNKFKPNKVMYAGLVEQGLTDQEKEVIDRLQLRIASPESLVSNSNLIFNWIKEENISHIAIHLDLDVLNPDLFRSLLFADPNPVINWREIAPYGKMTLSQISRIINDVSSVSNVVGLSICEHLPYDAWNLKQMLSSFPILNGK</sequence>
<dbReference type="PANTHER" id="PTHR43782">
    <property type="entry name" value="ARGINASE"/>
    <property type="match status" value="1"/>
</dbReference>
<dbReference type="AlphaFoldDB" id="F1A0U0"/>